<feature type="transmembrane region" description="Helical" evidence="14">
    <location>
        <begin position="82"/>
        <end position="101"/>
    </location>
</feature>
<evidence type="ECO:0000256" key="10">
    <source>
        <dbReference type="ARBA" id="ARBA00023002"/>
    </source>
</evidence>
<comment type="catalytic activity">
    <reaction evidence="13 14 15">
        <text>protoporphyrinogen IX + 3 A = protoporphyrin IX + 3 AH2</text>
        <dbReference type="Rhea" id="RHEA:62000"/>
        <dbReference type="ChEBI" id="CHEBI:13193"/>
        <dbReference type="ChEBI" id="CHEBI:17499"/>
        <dbReference type="ChEBI" id="CHEBI:57306"/>
        <dbReference type="ChEBI" id="CHEBI:57307"/>
    </reaction>
</comment>
<feature type="transmembrane region" description="Helical" evidence="14">
    <location>
        <begin position="122"/>
        <end position="140"/>
    </location>
</feature>
<keyword evidence="10 14" id="KW-0560">Oxidoreductase</keyword>
<dbReference type="Pfam" id="PF03653">
    <property type="entry name" value="UPF0093"/>
    <property type="match status" value="1"/>
</dbReference>
<evidence type="ECO:0000256" key="6">
    <source>
        <dbReference type="ARBA" id="ARBA00022617"/>
    </source>
</evidence>
<keyword evidence="6 14" id="KW-0349">Heme</keyword>
<evidence type="ECO:0000256" key="3">
    <source>
        <dbReference type="ARBA" id="ARBA00006501"/>
    </source>
</evidence>
<dbReference type="InterPro" id="IPR005265">
    <property type="entry name" value="HemJ-like"/>
</dbReference>
<evidence type="ECO:0000256" key="7">
    <source>
        <dbReference type="ARBA" id="ARBA00022692"/>
    </source>
</evidence>
<reference evidence="16 17" key="1">
    <citation type="submission" date="2022-07" db="EMBL/GenBank/DDBJ databases">
        <authorList>
            <person name="Xamxidin M."/>
            <person name="Wu M."/>
        </authorList>
    </citation>
    <scope>NUCLEOTIDE SEQUENCE [LARGE SCALE GENOMIC DNA]</scope>
    <source>
        <strain evidence="16 17">NBRC 111650</strain>
    </source>
</reference>
<proteinExistence type="inferred from homology"/>
<gene>
    <name evidence="16" type="ORF">NQT62_08985</name>
</gene>
<evidence type="ECO:0000256" key="5">
    <source>
        <dbReference type="ARBA" id="ARBA00022475"/>
    </source>
</evidence>
<dbReference type="HAMAP" id="MF_02239">
    <property type="entry name" value="HemJ"/>
    <property type="match status" value="1"/>
</dbReference>
<comment type="subcellular location">
    <subcellularLocation>
        <location evidence="1 14">Cell membrane</location>
        <topology evidence="1 14">Multi-pass membrane protein</topology>
    </subcellularLocation>
</comment>
<keyword evidence="11 14" id="KW-0408">Iron</keyword>
<keyword evidence="7 14" id="KW-0812">Transmembrane</keyword>
<name>A0ABT1WGC2_9BURK</name>
<dbReference type="PIRSF" id="PIRSF004638">
    <property type="entry name" value="UCP004638"/>
    <property type="match status" value="1"/>
</dbReference>
<dbReference type="EC" id="1.3.99.-" evidence="14 15"/>
<protein>
    <recommendedName>
        <fullName evidence="4 14">Protoporphyrinogen IX oxidase</fullName>
        <shortName evidence="14">PPO</shortName>
        <ecNumber evidence="14 15">1.3.99.-</ecNumber>
    </recommendedName>
</protein>
<evidence type="ECO:0000313" key="17">
    <source>
        <dbReference type="Proteomes" id="UP001204142"/>
    </source>
</evidence>
<comment type="caution">
    <text evidence="16">The sequence shown here is derived from an EMBL/GenBank/DDBJ whole genome shotgun (WGS) entry which is preliminary data.</text>
</comment>
<evidence type="ECO:0000313" key="16">
    <source>
        <dbReference type="EMBL" id="MCQ8896565.1"/>
    </source>
</evidence>
<feature type="transmembrane region" description="Helical" evidence="14">
    <location>
        <begin position="51"/>
        <end position="76"/>
    </location>
</feature>
<evidence type="ECO:0000256" key="9">
    <source>
        <dbReference type="ARBA" id="ARBA00022989"/>
    </source>
</evidence>
<keyword evidence="9 14" id="KW-1133">Transmembrane helix</keyword>
<keyword evidence="8 14" id="KW-0479">Metal-binding</keyword>
<dbReference type="PANTHER" id="PTHR40255:SF1">
    <property type="entry name" value="PROTOPORPHYRINOGEN IX OXIDASE"/>
    <property type="match status" value="1"/>
</dbReference>
<evidence type="ECO:0000256" key="1">
    <source>
        <dbReference type="ARBA" id="ARBA00004651"/>
    </source>
</evidence>
<evidence type="ECO:0000256" key="12">
    <source>
        <dbReference type="ARBA" id="ARBA00023136"/>
    </source>
</evidence>
<keyword evidence="5 14" id="KW-1003">Cell membrane</keyword>
<sequence>MNGYLWVKSFHLLFVAAWFAGLFYLPRIFVNMAMETDERANARLLLMAQKLYRFMTLLAIPALLLGFALVGVYQIGIAPPNGWFHAKILVVLLIVGYHHGCGRLLRKFEKGLNTKTHTFYRWFNEIPVVLMAVAIILVVGKPF</sequence>
<evidence type="ECO:0000256" key="2">
    <source>
        <dbReference type="ARBA" id="ARBA00005073"/>
    </source>
</evidence>
<evidence type="ECO:0000256" key="4">
    <source>
        <dbReference type="ARBA" id="ARBA00017504"/>
    </source>
</evidence>
<comment type="similarity">
    <text evidence="3 14 15">Belongs to the HemJ family.</text>
</comment>
<evidence type="ECO:0000256" key="11">
    <source>
        <dbReference type="ARBA" id="ARBA00023004"/>
    </source>
</evidence>
<evidence type="ECO:0000256" key="13">
    <source>
        <dbReference type="ARBA" id="ARBA00048390"/>
    </source>
</evidence>
<evidence type="ECO:0000256" key="8">
    <source>
        <dbReference type="ARBA" id="ARBA00022723"/>
    </source>
</evidence>
<dbReference type="Proteomes" id="UP001204142">
    <property type="component" value="Unassembled WGS sequence"/>
</dbReference>
<keyword evidence="12 14" id="KW-0472">Membrane</keyword>
<comment type="subunit">
    <text evidence="14">Homodimer.</text>
</comment>
<feature type="binding site" description="axial binding residue" evidence="14">
    <location>
        <position position="87"/>
    </location>
    <ligand>
        <name>heme</name>
        <dbReference type="ChEBI" id="CHEBI:30413"/>
    </ligand>
    <ligandPart>
        <name>Fe</name>
        <dbReference type="ChEBI" id="CHEBI:18248"/>
    </ligandPart>
</feature>
<feature type="binding site" description="axial binding residue" evidence="14">
    <location>
        <position position="11"/>
    </location>
    <ligand>
        <name>heme</name>
        <dbReference type="ChEBI" id="CHEBI:30413"/>
    </ligand>
    <ligandPart>
        <name>Fe</name>
        <dbReference type="ChEBI" id="CHEBI:18248"/>
    </ligandPart>
</feature>
<comment type="cofactor">
    <cofactor evidence="14 15">
        <name>heme b</name>
        <dbReference type="ChEBI" id="CHEBI:60344"/>
    </cofactor>
    <text evidence="14 15">Binds 1 heme b (iron(II)-protoporphyrin IX) group per subunit.</text>
</comment>
<evidence type="ECO:0000256" key="14">
    <source>
        <dbReference type="HAMAP-Rule" id="MF_02239"/>
    </source>
</evidence>
<dbReference type="EMBL" id="JANIGO010000002">
    <property type="protein sequence ID" value="MCQ8896565.1"/>
    <property type="molecule type" value="Genomic_DNA"/>
</dbReference>
<dbReference type="PANTHER" id="PTHR40255">
    <property type="entry name" value="UPF0093 MEMBRANE PROTEIN SLR1790"/>
    <property type="match status" value="1"/>
</dbReference>
<organism evidence="16 17">
    <name type="scientific">Limnobacter humi</name>
    <dbReference type="NCBI Taxonomy" id="1778671"/>
    <lineage>
        <taxon>Bacteria</taxon>
        <taxon>Pseudomonadati</taxon>
        <taxon>Pseudomonadota</taxon>
        <taxon>Betaproteobacteria</taxon>
        <taxon>Burkholderiales</taxon>
        <taxon>Burkholderiaceae</taxon>
        <taxon>Limnobacter</taxon>
    </lineage>
</organism>
<dbReference type="RefSeq" id="WP_256764346.1">
    <property type="nucleotide sequence ID" value="NZ_JANIGO010000002.1"/>
</dbReference>
<feature type="transmembrane region" description="Helical" evidence="14">
    <location>
        <begin position="12"/>
        <end position="30"/>
    </location>
</feature>
<comment type="pathway">
    <text evidence="2 14 15">Porphyrin-containing compound metabolism; protoporphyrin-IX biosynthesis; protoporphyrin-IX from protoporphyrinogen-IX: step 1/1.</text>
</comment>
<comment type="function">
    <text evidence="14 15">Catalyzes the oxidation of protoporphyrinogen IX to protoporphyrin IX.</text>
</comment>
<accession>A0ABT1WGC2</accession>
<evidence type="ECO:0000256" key="15">
    <source>
        <dbReference type="PIRNR" id="PIRNR004638"/>
    </source>
</evidence>
<keyword evidence="17" id="KW-1185">Reference proteome</keyword>